<feature type="transmembrane region" description="Helical" evidence="1">
    <location>
        <begin position="101"/>
        <end position="121"/>
    </location>
</feature>
<reference evidence="2 3" key="1">
    <citation type="submission" date="2017-10" db="EMBL/GenBank/DDBJ databases">
        <title>Sequencing the genomes of 1000 actinobacteria strains.</title>
        <authorList>
            <person name="Klenk H.-P."/>
        </authorList>
    </citation>
    <scope>NUCLEOTIDE SEQUENCE [LARGE SCALE GENOMIC DNA]</scope>
    <source>
        <strain evidence="2 3">DSM 15597</strain>
    </source>
</reference>
<evidence type="ECO:0000256" key="1">
    <source>
        <dbReference type="SAM" id="Phobius"/>
    </source>
</evidence>
<keyword evidence="1" id="KW-0812">Transmembrane</keyword>
<dbReference type="Pfam" id="PF13398">
    <property type="entry name" value="Peptidase_M50B"/>
    <property type="match status" value="1"/>
</dbReference>
<accession>A0A2A9CQU4</accession>
<feature type="transmembrane region" description="Helical" evidence="1">
    <location>
        <begin position="216"/>
        <end position="239"/>
    </location>
</feature>
<dbReference type="Proteomes" id="UP000226079">
    <property type="component" value="Unassembled WGS sequence"/>
</dbReference>
<dbReference type="EMBL" id="PDJC01000001">
    <property type="protein sequence ID" value="PFG16020.1"/>
    <property type="molecule type" value="Genomic_DNA"/>
</dbReference>
<proteinExistence type="predicted"/>
<feature type="transmembrane region" description="Helical" evidence="1">
    <location>
        <begin position="34"/>
        <end position="53"/>
    </location>
</feature>
<organism evidence="2 3">
    <name type="scientific">Propionicimonas paludicola</name>
    <dbReference type="NCBI Taxonomy" id="185243"/>
    <lineage>
        <taxon>Bacteria</taxon>
        <taxon>Bacillati</taxon>
        <taxon>Actinomycetota</taxon>
        <taxon>Actinomycetes</taxon>
        <taxon>Propionibacteriales</taxon>
        <taxon>Nocardioidaceae</taxon>
        <taxon>Propionicimonas</taxon>
    </lineage>
</organism>
<feature type="transmembrane region" description="Helical" evidence="1">
    <location>
        <begin position="152"/>
        <end position="185"/>
    </location>
</feature>
<keyword evidence="1" id="KW-1133">Transmembrane helix</keyword>
<evidence type="ECO:0000313" key="2">
    <source>
        <dbReference type="EMBL" id="PFG16020.1"/>
    </source>
</evidence>
<evidence type="ECO:0000313" key="3">
    <source>
        <dbReference type="Proteomes" id="UP000226079"/>
    </source>
</evidence>
<name>A0A2A9CQU4_9ACTN</name>
<feature type="transmembrane region" description="Helical" evidence="1">
    <location>
        <begin position="127"/>
        <end position="145"/>
    </location>
</feature>
<keyword evidence="1" id="KW-0472">Membrane</keyword>
<gene>
    <name evidence="2" type="ORF">ATK74_0545</name>
</gene>
<dbReference type="InterPro" id="IPR049500">
    <property type="entry name" value="Peptidase_M50B-like"/>
</dbReference>
<sequence length="247" mass="25703">MLWAPQARHTGDVDLVIEFWRRLTQLGPRLPLEWALGCGLVALALVLVAWPAVRLLATISHEAGHALVARLCGRRLSGIRVHSDTSGLTVTRGRPGGPGMVATLLAGYAAPGLVGLGLAWLVSIGHAAAALWLTVLGLAAVLVWTRNLYGLFVVALLGAGIAAASWYAQPLLLGVLASLLAWLLLWSGPRPVIELIGHRGAGSDAAQLAAITRVPGLVWCLGWLGVTVAALLGGAVLLLPDLAGLLR</sequence>
<comment type="caution">
    <text evidence="2">The sequence shown here is derived from an EMBL/GenBank/DDBJ whole genome shotgun (WGS) entry which is preliminary data.</text>
</comment>
<keyword evidence="3" id="KW-1185">Reference proteome</keyword>
<dbReference type="AlphaFoldDB" id="A0A2A9CQU4"/>
<protein>
    <submittedName>
        <fullName evidence="2">Peptidase M50B-like protein</fullName>
    </submittedName>
</protein>